<keyword evidence="2" id="KW-1185">Reference proteome</keyword>
<evidence type="ECO:0008006" key="3">
    <source>
        <dbReference type="Google" id="ProtNLM"/>
    </source>
</evidence>
<organism evidence="1 2">
    <name type="scientific">Myroides albus</name>
    <dbReference type="NCBI Taxonomy" id="2562892"/>
    <lineage>
        <taxon>Bacteria</taxon>
        <taxon>Pseudomonadati</taxon>
        <taxon>Bacteroidota</taxon>
        <taxon>Flavobacteriia</taxon>
        <taxon>Flavobacteriales</taxon>
        <taxon>Flavobacteriaceae</taxon>
        <taxon>Myroides</taxon>
    </lineage>
</organism>
<proteinExistence type="predicted"/>
<evidence type="ECO:0000313" key="1">
    <source>
        <dbReference type="EMBL" id="MTG98929.1"/>
    </source>
</evidence>
<protein>
    <recommendedName>
        <fullName evidence="3">ParB/Sulfiredoxin domain-containing protein</fullName>
    </recommendedName>
</protein>
<sequence length="323" mass="38421">MKYYWKDIVDDNQQWKALELTVEGLTKPTMQLLSGHNLKTKLVYNQIPLFWAKNKQYYYVDIIRTFSNDSRLLGSITSQDIEQRKDLNNANYFKSWIVYFIERMLATNTHFFNNSLWQFKGYSKFISHSCYCESIVKSSSFSIYDKVYWGNDLIYSRQVDEYSGRFKWWRKKAIEGTLPPVFAWYIPSLGGYWIIDGNYRLRAAILEKKEISVVLAYSGEYRETVVYEEFQKEILSTFDIIKKNKGEVSYSTALALNQRLAEAFDDRPYFKNQTFARANIKSDQSWLDEIDNYLKSINYSEREELIEQFRDELSGEHYTLMGE</sequence>
<name>A0A6I3LH78_9FLAO</name>
<accession>A0A6I3LH78</accession>
<dbReference type="EMBL" id="WMJX01000034">
    <property type="protein sequence ID" value="MTG98929.1"/>
    <property type="molecule type" value="Genomic_DNA"/>
</dbReference>
<dbReference type="Proteomes" id="UP000438760">
    <property type="component" value="Unassembled WGS sequence"/>
</dbReference>
<gene>
    <name evidence="1" type="ORF">GJV76_12445</name>
</gene>
<comment type="caution">
    <text evidence="1">The sequence shown here is derived from an EMBL/GenBank/DDBJ whole genome shotgun (WGS) entry which is preliminary data.</text>
</comment>
<evidence type="ECO:0000313" key="2">
    <source>
        <dbReference type="Proteomes" id="UP000438760"/>
    </source>
</evidence>
<dbReference type="RefSeq" id="WP_155092940.1">
    <property type="nucleotide sequence ID" value="NZ_CP102754.1"/>
</dbReference>
<dbReference type="AlphaFoldDB" id="A0A6I3LH78"/>
<reference evidence="1 2" key="1">
    <citation type="submission" date="2019-11" db="EMBL/GenBank/DDBJ databases">
        <title>Genome of Strain BIT-d1.</title>
        <authorList>
            <person name="Yang Y."/>
        </authorList>
    </citation>
    <scope>NUCLEOTIDE SEQUENCE [LARGE SCALE GENOMIC DNA]</scope>
    <source>
        <strain evidence="1 2">BIT-d1</strain>
    </source>
</reference>
<dbReference type="CDD" id="cd16387">
    <property type="entry name" value="ParB_N_Srx"/>
    <property type="match status" value="1"/>
</dbReference>
<dbReference type="OrthoDB" id="1490466at2"/>